<evidence type="ECO:0008006" key="5">
    <source>
        <dbReference type="Google" id="ProtNLM"/>
    </source>
</evidence>
<reference evidence="4" key="1">
    <citation type="journal article" date="2019" name="Int. J. Syst. Evol. Microbiol.">
        <title>The Global Catalogue of Microorganisms (GCM) 10K type strain sequencing project: providing services to taxonomists for standard genome sequencing and annotation.</title>
        <authorList>
            <consortium name="The Broad Institute Genomics Platform"/>
            <consortium name="The Broad Institute Genome Sequencing Center for Infectious Disease"/>
            <person name="Wu L."/>
            <person name="Ma J."/>
        </authorList>
    </citation>
    <scope>NUCLEOTIDE SEQUENCE [LARGE SCALE GENOMIC DNA]</scope>
    <source>
        <strain evidence="4">JCM 18053</strain>
    </source>
</reference>
<evidence type="ECO:0000256" key="1">
    <source>
        <dbReference type="SAM" id="MobiDB-lite"/>
    </source>
</evidence>
<evidence type="ECO:0000313" key="3">
    <source>
        <dbReference type="EMBL" id="GAA5140975.1"/>
    </source>
</evidence>
<protein>
    <recommendedName>
        <fullName evidence="5">DUF4129 domain-containing protein</fullName>
    </recommendedName>
</protein>
<dbReference type="Pfam" id="PF14316">
    <property type="entry name" value="DUF4381"/>
    <property type="match status" value="1"/>
</dbReference>
<feature type="region of interest" description="Disordered" evidence="1">
    <location>
        <begin position="167"/>
        <end position="187"/>
    </location>
</feature>
<name>A0ABP9P5I9_9BACT</name>
<dbReference type="InterPro" id="IPR025489">
    <property type="entry name" value="DUF4381"/>
</dbReference>
<keyword evidence="2" id="KW-0812">Transmembrane</keyword>
<sequence>MTRFLLAQAPAAPPPQPLPHPDLPEVFLPPVPPPLWIYVVALVALVALLSLVLWLLLRPRQPGLPEPKRPWKNAMQALKTLSSKARSLPPSEVSAQVSEILRLYFMARYRIPAPFRTTQEIFQESGTPLQQRVHKYAALASLWDQLSFAPVPASEEESMELLAKAITALEEDGPAQPAEPQLPSRSE</sequence>
<organism evidence="3 4">
    <name type="scientific">Prosthecobacter algae</name>
    <dbReference type="NCBI Taxonomy" id="1144682"/>
    <lineage>
        <taxon>Bacteria</taxon>
        <taxon>Pseudomonadati</taxon>
        <taxon>Verrucomicrobiota</taxon>
        <taxon>Verrucomicrobiia</taxon>
        <taxon>Verrucomicrobiales</taxon>
        <taxon>Verrucomicrobiaceae</taxon>
        <taxon>Prosthecobacter</taxon>
    </lineage>
</organism>
<evidence type="ECO:0000313" key="4">
    <source>
        <dbReference type="Proteomes" id="UP001499852"/>
    </source>
</evidence>
<dbReference type="Proteomes" id="UP001499852">
    <property type="component" value="Unassembled WGS sequence"/>
</dbReference>
<keyword evidence="4" id="KW-1185">Reference proteome</keyword>
<dbReference type="EMBL" id="BAABIA010000004">
    <property type="protein sequence ID" value="GAA5140975.1"/>
    <property type="molecule type" value="Genomic_DNA"/>
</dbReference>
<gene>
    <name evidence="3" type="ORF">GCM10023213_24410</name>
</gene>
<keyword evidence="2" id="KW-1133">Transmembrane helix</keyword>
<comment type="caution">
    <text evidence="3">The sequence shown here is derived from an EMBL/GenBank/DDBJ whole genome shotgun (WGS) entry which is preliminary data.</text>
</comment>
<evidence type="ECO:0000256" key="2">
    <source>
        <dbReference type="SAM" id="Phobius"/>
    </source>
</evidence>
<proteinExistence type="predicted"/>
<accession>A0ABP9P5I9</accession>
<dbReference type="RefSeq" id="WP_345736647.1">
    <property type="nucleotide sequence ID" value="NZ_BAABIA010000004.1"/>
</dbReference>
<keyword evidence="2" id="KW-0472">Membrane</keyword>
<feature type="transmembrane region" description="Helical" evidence="2">
    <location>
        <begin position="35"/>
        <end position="57"/>
    </location>
</feature>